<organism evidence="2 3">
    <name type="scientific">Paraferrimonas sedimenticola</name>
    <dbReference type="NCBI Taxonomy" id="375674"/>
    <lineage>
        <taxon>Bacteria</taxon>
        <taxon>Pseudomonadati</taxon>
        <taxon>Pseudomonadota</taxon>
        <taxon>Gammaproteobacteria</taxon>
        <taxon>Alteromonadales</taxon>
        <taxon>Ferrimonadaceae</taxon>
        <taxon>Paraferrimonas</taxon>
    </lineage>
</organism>
<evidence type="ECO:0000313" key="2">
    <source>
        <dbReference type="EMBL" id="GLP95795.1"/>
    </source>
</evidence>
<gene>
    <name evidence="2" type="ORF">GCM10007895_11010</name>
</gene>
<name>A0AA37RU39_9GAMM</name>
<reference evidence="2" key="2">
    <citation type="submission" date="2023-01" db="EMBL/GenBank/DDBJ databases">
        <title>Draft genome sequence of Paraferrimonas sedimenticola strain NBRC 101628.</title>
        <authorList>
            <person name="Sun Q."/>
            <person name="Mori K."/>
        </authorList>
    </citation>
    <scope>NUCLEOTIDE SEQUENCE</scope>
    <source>
        <strain evidence="2">NBRC 101628</strain>
    </source>
</reference>
<dbReference type="EMBL" id="BSNC01000003">
    <property type="protein sequence ID" value="GLP95795.1"/>
    <property type="molecule type" value="Genomic_DNA"/>
</dbReference>
<dbReference type="Gene3D" id="1.10.3210.10">
    <property type="entry name" value="Hypothetical protein af1432"/>
    <property type="match status" value="1"/>
</dbReference>
<evidence type="ECO:0000256" key="1">
    <source>
        <dbReference type="SAM" id="Coils"/>
    </source>
</evidence>
<dbReference type="AlphaFoldDB" id="A0AA37RU39"/>
<accession>A0AA37RU39</accession>
<keyword evidence="3" id="KW-1185">Reference proteome</keyword>
<dbReference type="GO" id="GO:0016301">
    <property type="term" value="F:kinase activity"/>
    <property type="evidence" value="ECO:0007669"/>
    <property type="project" value="UniProtKB-KW"/>
</dbReference>
<keyword evidence="1" id="KW-0175">Coiled coil</keyword>
<proteinExistence type="predicted"/>
<dbReference type="SUPFAM" id="SSF109604">
    <property type="entry name" value="HD-domain/PDEase-like"/>
    <property type="match status" value="1"/>
</dbReference>
<comment type="caution">
    <text evidence="2">The sequence shown here is derived from an EMBL/GenBank/DDBJ whole genome shotgun (WGS) entry which is preliminary data.</text>
</comment>
<dbReference type="RefSeq" id="WP_095506365.1">
    <property type="nucleotide sequence ID" value="NZ_BSNC01000003.1"/>
</dbReference>
<dbReference type="Proteomes" id="UP001161422">
    <property type="component" value="Unassembled WGS sequence"/>
</dbReference>
<reference evidence="2" key="1">
    <citation type="journal article" date="2014" name="Int. J. Syst. Evol. Microbiol.">
        <title>Complete genome sequence of Corynebacterium casei LMG S-19264T (=DSM 44701T), isolated from a smear-ripened cheese.</title>
        <authorList>
            <consortium name="US DOE Joint Genome Institute (JGI-PGF)"/>
            <person name="Walter F."/>
            <person name="Albersmeier A."/>
            <person name="Kalinowski J."/>
            <person name="Ruckert C."/>
        </authorList>
    </citation>
    <scope>NUCLEOTIDE SEQUENCE</scope>
    <source>
        <strain evidence="2">NBRC 101628</strain>
    </source>
</reference>
<evidence type="ECO:0000313" key="3">
    <source>
        <dbReference type="Proteomes" id="UP001161422"/>
    </source>
</evidence>
<keyword evidence="2" id="KW-0418">Kinase</keyword>
<keyword evidence="2" id="KW-0808">Transferase</keyword>
<sequence length="381" mass="43578">MQQVGELKPDSLVKLEQEFERQLWVGSKDTNSAAAMARLREDDAAESLAHKLAVERAALLRRLKQLQKQRETVEAVQKQLSDSLSTKLDNALLELNLEESGIPLCQTQLDLLLMLADDDADIHRLRPLILSLPWLARDLAGLMRSDQLNSRTEVDVKNPKLVVNYLGIERLRLWVPYFCARHWLPVAQARLIWPMRKLWRYQLVRAIAARQLGELSKQGLKPYVLSWLMGLPRLACLWSGGRLSDQLWGEFAMAAARERDRVLYESVQVAQIEMSGLQAAFERHQGAIWTQLWDNFKLEEHTLIEAIRFDCGAEALSELSPLSRCLLQSDGFAKSKLLGQWGSLAPAVSRQWHQYWQFNHQAMERLARANFHAIDGASIRS</sequence>
<feature type="coiled-coil region" evidence="1">
    <location>
        <begin position="49"/>
        <end position="83"/>
    </location>
</feature>
<protein>
    <submittedName>
        <fullName evidence="2">Histidine kinase</fullName>
    </submittedName>
</protein>